<dbReference type="GO" id="GO:0005524">
    <property type="term" value="F:ATP binding"/>
    <property type="evidence" value="ECO:0007669"/>
    <property type="project" value="UniProtKB-KW"/>
</dbReference>
<dbReference type="Pfam" id="PF00069">
    <property type="entry name" value="Pkinase"/>
    <property type="match status" value="1"/>
</dbReference>
<protein>
    <submittedName>
        <fullName evidence="11">Calcium/calmodulin-dependent protein kinase type 1</fullName>
    </submittedName>
</protein>
<dbReference type="EMBL" id="FN647986">
    <property type="protein sequence ID" value="CBJ29206.1"/>
    <property type="molecule type" value="Genomic_DNA"/>
</dbReference>
<evidence type="ECO:0000256" key="2">
    <source>
        <dbReference type="ARBA" id="ARBA00022679"/>
    </source>
</evidence>
<dbReference type="STRING" id="2880.D7FJV8"/>
<dbReference type="eggNOG" id="KOG0032">
    <property type="taxonomic scope" value="Eukaryota"/>
</dbReference>
<accession>D7FJV8</accession>
<dbReference type="PROSITE" id="PS50011">
    <property type="entry name" value="PROTEIN_KINASE_DOM"/>
    <property type="match status" value="1"/>
</dbReference>
<dbReference type="InterPro" id="IPR000719">
    <property type="entry name" value="Prot_kinase_dom"/>
</dbReference>
<proteinExistence type="predicted"/>
<feature type="region of interest" description="Disordered" evidence="9">
    <location>
        <begin position="529"/>
        <end position="551"/>
    </location>
</feature>
<feature type="active site" description="Proton acceptor" evidence="6">
    <location>
        <position position="431"/>
    </location>
</feature>
<evidence type="ECO:0000256" key="8">
    <source>
        <dbReference type="PIRSR" id="PIRSR630616-3"/>
    </source>
</evidence>
<dbReference type="InterPro" id="IPR030616">
    <property type="entry name" value="Aur-like"/>
</dbReference>
<feature type="compositionally biased region" description="Low complexity" evidence="9">
    <location>
        <begin position="212"/>
        <end position="229"/>
    </location>
</feature>
<evidence type="ECO:0000256" key="6">
    <source>
        <dbReference type="PIRSR" id="PIRSR630616-1"/>
    </source>
</evidence>
<dbReference type="AlphaFoldDB" id="D7FJV8"/>
<keyword evidence="5 7" id="KW-0067">ATP-binding</keyword>
<evidence type="ECO:0000256" key="3">
    <source>
        <dbReference type="ARBA" id="ARBA00022741"/>
    </source>
</evidence>
<keyword evidence="2" id="KW-0808">Transferase</keyword>
<keyword evidence="3 7" id="KW-0547">Nucleotide-binding</keyword>
<evidence type="ECO:0000313" key="12">
    <source>
        <dbReference type="Proteomes" id="UP000002630"/>
    </source>
</evidence>
<feature type="binding site" evidence="7">
    <location>
        <position position="338"/>
    </location>
    <ligand>
        <name>ATP</name>
        <dbReference type="ChEBI" id="CHEBI:30616"/>
    </ligand>
</feature>
<evidence type="ECO:0000256" key="7">
    <source>
        <dbReference type="PIRSR" id="PIRSR630616-2"/>
    </source>
</evidence>
<dbReference type="InParanoid" id="D7FJV8"/>
<feature type="compositionally biased region" description="Gly residues" evidence="9">
    <location>
        <begin position="248"/>
        <end position="265"/>
    </location>
</feature>
<feature type="cross-link" description="Glycyl lysine isopeptide (Lys-Gly) (interchain with G-Cter in SUMO2)" evidence="8">
    <location>
        <position position="433"/>
    </location>
</feature>
<organism evidence="11 12">
    <name type="scientific">Ectocarpus siliculosus</name>
    <name type="common">Brown alga</name>
    <name type="synonym">Conferva siliculosa</name>
    <dbReference type="NCBI Taxonomy" id="2880"/>
    <lineage>
        <taxon>Eukaryota</taxon>
        <taxon>Sar</taxon>
        <taxon>Stramenopiles</taxon>
        <taxon>Ochrophyta</taxon>
        <taxon>PX clade</taxon>
        <taxon>Phaeophyceae</taxon>
        <taxon>Ectocarpales</taxon>
        <taxon>Ectocarpaceae</taxon>
        <taxon>Ectocarpus</taxon>
    </lineage>
</organism>
<feature type="region of interest" description="Disordered" evidence="9">
    <location>
        <begin position="599"/>
        <end position="684"/>
    </location>
</feature>
<dbReference type="OrthoDB" id="10252171at2759"/>
<dbReference type="SUPFAM" id="SSF56112">
    <property type="entry name" value="Protein kinase-like (PK-like)"/>
    <property type="match status" value="1"/>
</dbReference>
<feature type="binding site" evidence="7">
    <location>
        <position position="457"/>
    </location>
    <ligand>
        <name>ATP</name>
        <dbReference type="ChEBI" id="CHEBI:30616"/>
    </ligand>
</feature>
<feature type="compositionally biased region" description="Basic and acidic residues" evidence="9">
    <location>
        <begin position="631"/>
        <end position="646"/>
    </location>
</feature>
<sequence length="684" mass="73479">MSFLVDMIGNAMVSLRSKLQQKNKRDDEVEERCNTWLFDCATSSTSGIFGESKLELCAMAADPECLQIFDGRAATQRWGRVNSADRACEGAPSNAIFAVAEGHHLSSCFSADGYGEKFADFDALSSQGVFAGTESFLGAGLVMVYLARKASTWRIRQQPAASMLVETDMGQHGVNGVDGTPGLRTAEKGGDAVVEPDQVQNTTKAIDLGPRSTSTSTSNNNNNNNNNSSVCPKPQAVSTGEPGDGAVEAGGGEGNHPNGGGGIGGSHKLELMAGEELEAGSQMPQRLVSEGEKGKPRRWCMEDMVSAEDDGHGKMIGSGSFCEVLKIAMANGVSIAVKAMCRWRQDLGSQDKFIDREIAILQECNVHPYVVDIFGYIRTTERVLIIMPMAMTDLKTMLKGKPFSNLETQHFIRQLLSALEFLHSRHIVQRDIKPHNLLLPDGYGVGGASGKKLLLADFGLSKKLSDEHGFLTDVVGTKPYMAPELLRSDDADLKYGKKVDVWAAGVVTHELLACVTPFRHGGVANVSGLTNDATDENGVQEAKGDRTTPAGTKTREQLEDDIAYEAEKNNIREGRAIYDSSLVSVECLSFLKQLLQVDDSKRPSAREAADHPWLGGPEQAAAMRASVSDEVEAREAAEKAEKDSLVRRLRRGPRMQKTAMNAAAAAAAAPVPPSARVGSTDSGR</sequence>
<reference evidence="11 12" key="1">
    <citation type="journal article" date="2010" name="Nature">
        <title>The Ectocarpus genome and the independent evolution of multicellularity in brown algae.</title>
        <authorList>
            <person name="Cock J.M."/>
            <person name="Sterck L."/>
            <person name="Rouze P."/>
            <person name="Scornet D."/>
            <person name="Allen A.E."/>
            <person name="Amoutzias G."/>
            <person name="Anthouard V."/>
            <person name="Artiguenave F."/>
            <person name="Aury J.M."/>
            <person name="Badger J.H."/>
            <person name="Beszteri B."/>
            <person name="Billiau K."/>
            <person name="Bonnet E."/>
            <person name="Bothwell J.H."/>
            <person name="Bowler C."/>
            <person name="Boyen C."/>
            <person name="Brownlee C."/>
            <person name="Carrano C.J."/>
            <person name="Charrier B."/>
            <person name="Cho G.Y."/>
            <person name="Coelho S.M."/>
            <person name="Collen J."/>
            <person name="Corre E."/>
            <person name="Da Silva C."/>
            <person name="Delage L."/>
            <person name="Delaroque N."/>
            <person name="Dittami S.M."/>
            <person name="Doulbeau S."/>
            <person name="Elias M."/>
            <person name="Farnham G."/>
            <person name="Gachon C.M."/>
            <person name="Gschloessl B."/>
            <person name="Heesch S."/>
            <person name="Jabbari K."/>
            <person name="Jubin C."/>
            <person name="Kawai H."/>
            <person name="Kimura K."/>
            <person name="Kloareg B."/>
            <person name="Kupper F.C."/>
            <person name="Lang D."/>
            <person name="Le Bail A."/>
            <person name="Leblanc C."/>
            <person name="Lerouge P."/>
            <person name="Lohr M."/>
            <person name="Lopez P.J."/>
            <person name="Martens C."/>
            <person name="Maumus F."/>
            <person name="Michel G."/>
            <person name="Miranda-Saavedra D."/>
            <person name="Morales J."/>
            <person name="Moreau H."/>
            <person name="Motomura T."/>
            <person name="Nagasato C."/>
            <person name="Napoli C.A."/>
            <person name="Nelson D.R."/>
            <person name="Nyvall-Collen P."/>
            <person name="Peters A.F."/>
            <person name="Pommier C."/>
            <person name="Potin P."/>
            <person name="Poulain J."/>
            <person name="Quesneville H."/>
            <person name="Read B."/>
            <person name="Rensing S.A."/>
            <person name="Ritter A."/>
            <person name="Rousvoal S."/>
            <person name="Samanta M."/>
            <person name="Samson G."/>
            <person name="Schroeder D.C."/>
            <person name="Segurens B."/>
            <person name="Strittmatter M."/>
            <person name="Tonon T."/>
            <person name="Tregear J.W."/>
            <person name="Valentin K."/>
            <person name="von Dassow P."/>
            <person name="Yamagishi T."/>
            <person name="Van de Peer Y."/>
            <person name="Wincker P."/>
        </authorList>
    </citation>
    <scope>NUCLEOTIDE SEQUENCE [LARGE SCALE GENOMIC DNA]</scope>
    <source>
        <strain evidence="12">Ec32 / CCAP1310/4</strain>
    </source>
</reference>
<feature type="domain" description="Protein kinase" evidence="10">
    <location>
        <begin position="310"/>
        <end position="614"/>
    </location>
</feature>
<dbReference type="GO" id="GO:0004674">
    <property type="term" value="F:protein serine/threonine kinase activity"/>
    <property type="evidence" value="ECO:0007669"/>
    <property type="project" value="UniProtKB-KW"/>
</dbReference>
<dbReference type="Proteomes" id="UP000002630">
    <property type="component" value="Linkage Group LG04"/>
</dbReference>
<feature type="compositionally biased region" description="Basic and acidic residues" evidence="9">
    <location>
        <begin position="599"/>
        <end position="610"/>
    </location>
</feature>
<dbReference type="PANTHER" id="PTHR24350">
    <property type="entry name" value="SERINE/THREONINE-PROTEIN KINASE IAL-RELATED"/>
    <property type="match status" value="1"/>
</dbReference>
<dbReference type="EMBL" id="FN649729">
    <property type="protein sequence ID" value="CBJ29206.1"/>
    <property type="molecule type" value="Genomic_DNA"/>
</dbReference>
<name>D7FJV8_ECTSI</name>
<gene>
    <name evidence="11" type="ORF">Esi_0138_0032</name>
</gene>
<dbReference type="Gene3D" id="1.10.510.10">
    <property type="entry name" value="Transferase(Phosphotransferase) domain 1"/>
    <property type="match status" value="2"/>
</dbReference>
<evidence type="ECO:0000256" key="1">
    <source>
        <dbReference type="ARBA" id="ARBA00022527"/>
    </source>
</evidence>
<keyword evidence="4 11" id="KW-0418">Kinase</keyword>
<evidence type="ECO:0000256" key="4">
    <source>
        <dbReference type="ARBA" id="ARBA00022777"/>
    </source>
</evidence>
<evidence type="ECO:0000256" key="9">
    <source>
        <dbReference type="SAM" id="MobiDB-lite"/>
    </source>
</evidence>
<evidence type="ECO:0000313" key="11">
    <source>
        <dbReference type="EMBL" id="CBJ29206.1"/>
    </source>
</evidence>
<dbReference type="SMART" id="SM00220">
    <property type="entry name" value="S_TKc"/>
    <property type="match status" value="1"/>
</dbReference>
<feature type="region of interest" description="Disordered" evidence="9">
    <location>
        <begin position="172"/>
        <end position="267"/>
    </location>
</feature>
<evidence type="ECO:0000259" key="10">
    <source>
        <dbReference type="PROSITE" id="PS50011"/>
    </source>
</evidence>
<keyword evidence="1" id="KW-0723">Serine/threonine-protein kinase</keyword>
<keyword evidence="12" id="KW-1185">Reference proteome</keyword>
<evidence type="ECO:0000256" key="5">
    <source>
        <dbReference type="ARBA" id="ARBA00022840"/>
    </source>
</evidence>
<dbReference type="InterPro" id="IPR011009">
    <property type="entry name" value="Kinase-like_dom_sf"/>
</dbReference>